<evidence type="ECO:0000256" key="2">
    <source>
        <dbReference type="SAM" id="Phobius"/>
    </source>
</evidence>
<dbReference type="RefSeq" id="WP_024065501.1">
    <property type="nucleotide sequence ID" value="NZ_AP022321.1"/>
</dbReference>
<evidence type="ECO:0000256" key="1">
    <source>
        <dbReference type="SAM" id="MobiDB-lite"/>
    </source>
</evidence>
<protein>
    <submittedName>
        <fullName evidence="4">Uncharacterized protein</fullName>
    </submittedName>
</protein>
<dbReference type="EMBL" id="JAJDLA010000011">
    <property type="protein sequence ID" value="MCB8606072.1"/>
    <property type="molecule type" value="Genomic_DNA"/>
</dbReference>
<evidence type="ECO:0000313" key="5">
    <source>
        <dbReference type="Proteomes" id="UP000509249"/>
    </source>
</evidence>
<name>A0AB35HAN2_9FIRM</name>
<keyword evidence="2" id="KW-0812">Transmembrane</keyword>
<evidence type="ECO:0000313" key="3">
    <source>
        <dbReference type="EMBL" id="BBU33900.1"/>
    </source>
</evidence>
<feature type="region of interest" description="Disordered" evidence="1">
    <location>
        <begin position="139"/>
        <end position="184"/>
    </location>
</feature>
<organism evidence="4 6">
    <name type="scientific">Veillonella nakazawae</name>
    <dbReference type="NCBI Taxonomy" id="2682456"/>
    <lineage>
        <taxon>Bacteria</taxon>
        <taxon>Bacillati</taxon>
        <taxon>Bacillota</taxon>
        <taxon>Negativicutes</taxon>
        <taxon>Veillonellales</taxon>
        <taxon>Veillonellaceae</taxon>
        <taxon>Veillonella</taxon>
    </lineage>
</organism>
<dbReference type="Proteomes" id="UP000509249">
    <property type="component" value="Chromosome"/>
</dbReference>
<keyword evidence="5" id="KW-1185">Reference proteome</keyword>
<keyword evidence="2" id="KW-0472">Membrane</keyword>
<reference evidence="3 5" key="1">
    <citation type="journal article" date="2020" name="Int. J. Syst. Evol. Microbiol.">
        <title>Veillonella nakazawae sp. nov., an anaerobic gram-negative coccus isolated from the oral cavity of Japanese children.</title>
        <authorList>
            <person name="Mashima I."/>
            <person name="Theodorea C.F."/>
            <person name="Djais A.A."/>
            <person name="Kunihiro T."/>
            <person name="Kawamura Y."/>
            <person name="Otomo M."/>
            <person name="Saitoh M."/>
            <person name="Tamai R."/>
            <person name="Kiyoura Y."/>
        </authorList>
    </citation>
    <scope>NUCLEOTIDE SEQUENCE [LARGE SCALE GENOMIC DNA]</scope>
    <source>
        <strain evidence="3 5">T1-7</strain>
    </source>
</reference>
<accession>A0AB35HAN2</accession>
<feature type="compositionally biased region" description="Low complexity" evidence="1">
    <location>
        <begin position="160"/>
        <end position="170"/>
    </location>
</feature>
<dbReference type="Proteomes" id="UP001198010">
    <property type="component" value="Unassembled WGS sequence"/>
</dbReference>
<dbReference type="EMBL" id="AP022321">
    <property type="protein sequence ID" value="BBU33900.1"/>
    <property type="molecule type" value="Genomic_DNA"/>
</dbReference>
<proteinExistence type="predicted"/>
<keyword evidence="2" id="KW-1133">Transmembrane helix</keyword>
<dbReference type="AlphaFoldDB" id="A0AB35HAN2"/>
<evidence type="ECO:0000313" key="4">
    <source>
        <dbReference type="EMBL" id="MCB8606072.1"/>
    </source>
</evidence>
<reference evidence="4" key="2">
    <citation type="submission" date="2021-10" db="EMBL/GenBank/DDBJ databases">
        <title>Collection of gut derived symbiotic bacterial strains cultured from healthy donors.</title>
        <authorList>
            <person name="Lin H."/>
            <person name="Littmann E."/>
            <person name="Kohout C."/>
            <person name="Pamer E.G."/>
        </authorList>
    </citation>
    <scope>NUCLEOTIDE SEQUENCE</scope>
    <source>
        <strain evidence="4">DFI.4.35</strain>
    </source>
</reference>
<feature type="transmembrane region" description="Helical" evidence="2">
    <location>
        <begin position="12"/>
        <end position="31"/>
    </location>
</feature>
<sequence>MDSILSSVLSIFSHNPIIVLGIIAYIAFSIIKSKNTEESDDYDNYESSSSGQTWEDMEREYGISIEKKPVEPSPEDLLYDDDFYREIFKNRPIENQHPEAPLRKKGGRLFQYDDTETSDKHVEVDPSNDKTQTVLASEDHYDEASTTQQGTHGSSKKTSIKSTSFSTNTTRSARESVTGPSLNERLAEFKRDKASKEGRVLLENVSVTTVPAVTSTRKRKANHALKEGMKWSIILGKPKALERRYR</sequence>
<gene>
    <name evidence="4" type="ORF">LJD63_07345</name>
    <name evidence="3" type="ORF">VEIT17_03460</name>
</gene>
<evidence type="ECO:0000313" key="6">
    <source>
        <dbReference type="Proteomes" id="UP001198010"/>
    </source>
</evidence>